<dbReference type="Gramene" id="OQU91403">
    <property type="protein sequence ID" value="OQU91403"/>
    <property type="gene ID" value="SORBI_3001G173251"/>
</dbReference>
<sequence>MHVDRNHKQRRWWWLPPLRPAGRIEPAAHAQVNYAPIELLLSSTPPRPCPCWCWCWLPIQSRPPGPQVKRTCFSPPSWPCRSAPAARVFFFLIVHRHPSRALSAHASSTVYYPCNLALPTPLISDYYLHR</sequence>
<proteinExistence type="predicted"/>
<reference evidence="1 2" key="1">
    <citation type="journal article" date="2009" name="Nature">
        <title>The Sorghum bicolor genome and the diversification of grasses.</title>
        <authorList>
            <person name="Paterson A.H."/>
            <person name="Bowers J.E."/>
            <person name="Bruggmann R."/>
            <person name="Dubchak I."/>
            <person name="Grimwood J."/>
            <person name="Gundlach H."/>
            <person name="Haberer G."/>
            <person name="Hellsten U."/>
            <person name="Mitros T."/>
            <person name="Poliakov A."/>
            <person name="Schmutz J."/>
            <person name="Spannagl M."/>
            <person name="Tang H."/>
            <person name="Wang X."/>
            <person name="Wicker T."/>
            <person name="Bharti A.K."/>
            <person name="Chapman J."/>
            <person name="Feltus F.A."/>
            <person name="Gowik U."/>
            <person name="Grigoriev I.V."/>
            <person name="Lyons E."/>
            <person name="Maher C.A."/>
            <person name="Martis M."/>
            <person name="Narechania A."/>
            <person name="Otillar R.P."/>
            <person name="Penning B.W."/>
            <person name="Salamov A.A."/>
            <person name="Wang Y."/>
            <person name="Zhang L."/>
            <person name="Carpita N.C."/>
            <person name="Freeling M."/>
            <person name="Gingle A.R."/>
            <person name="Hash C.T."/>
            <person name="Keller B."/>
            <person name="Klein P."/>
            <person name="Kresovich S."/>
            <person name="McCann M.C."/>
            <person name="Ming R."/>
            <person name="Peterson D.G."/>
            <person name="Mehboob-ur-Rahman"/>
            <person name="Ware D."/>
            <person name="Westhoff P."/>
            <person name="Mayer K.F."/>
            <person name="Messing J."/>
            <person name="Rokhsar D.S."/>
        </authorList>
    </citation>
    <scope>NUCLEOTIDE SEQUENCE [LARGE SCALE GENOMIC DNA]</scope>
    <source>
        <strain evidence="2">cv. BTx623</strain>
    </source>
</reference>
<dbReference type="AlphaFoldDB" id="A0A1Z5S637"/>
<evidence type="ECO:0000313" key="1">
    <source>
        <dbReference type="EMBL" id="OQU91403.1"/>
    </source>
</evidence>
<reference evidence="2" key="2">
    <citation type="journal article" date="2018" name="Plant J.">
        <title>The Sorghum bicolor reference genome: improved assembly, gene annotations, a transcriptome atlas, and signatures of genome organization.</title>
        <authorList>
            <person name="McCormick R.F."/>
            <person name="Truong S.K."/>
            <person name="Sreedasyam A."/>
            <person name="Jenkins J."/>
            <person name="Shu S."/>
            <person name="Sims D."/>
            <person name="Kennedy M."/>
            <person name="Amirebrahimi M."/>
            <person name="Weers B.D."/>
            <person name="McKinley B."/>
            <person name="Mattison A."/>
            <person name="Morishige D.T."/>
            <person name="Grimwood J."/>
            <person name="Schmutz J."/>
            <person name="Mullet J.E."/>
        </authorList>
    </citation>
    <scope>NUCLEOTIDE SEQUENCE [LARGE SCALE GENOMIC DNA]</scope>
    <source>
        <strain evidence="2">cv. BTx623</strain>
    </source>
</reference>
<gene>
    <name evidence="1" type="ORF">SORBI_3001G173251</name>
</gene>
<organism evidence="1 2">
    <name type="scientific">Sorghum bicolor</name>
    <name type="common">Sorghum</name>
    <name type="synonym">Sorghum vulgare</name>
    <dbReference type="NCBI Taxonomy" id="4558"/>
    <lineage>
        <taxon>Eukaryota</taxon>
        <taxon>Viridiplantae</taxon>
        <taxon>Streptophyta</taxon>
        <taxon>Embryophyta</taxon>
        <taxon>Tracheophyta</taxon>
        <taxon>Spermatophyta</taxon>
        <taxon>Magnoliopsida</taxon>
        <taxon>Liliopsida</taxon>
        <taxon>Poales</taxon>
        <taxon>Poaceae</taxon>
        <taxon>PACMAD clade</taxon>
        <taxon>Panicoideae</taxon>
        <taxon>Andropogonodae</taxon>
        <taxon>Andropogoneae</taxon>
        <taxon>Sorghinae</taxon>
        <taxon>Sorghum</taxon>
    </lineage>
</organism>
<protein>
    <submittedName>
        <fullName evidence="1">Uncharacterized protein</fullName>
    </submittedName>
</protein>
<dbReference type="InParanoid" id="A0A1Z5S637"/>
<accession>A0A1Z5S637</accession>
<keyword evidence="2" id="KW-1185">Reference proteome</keyword>
<name>A0A1Z5S637_SORBI</name>
<dbReference type="EMBL" id="CM000760">
    <property type="protein sequence ID" value="OQU91403.1"/>
    <property type="molecule type" value="Genomic_DNA"/>
</dbReference>
<dbReference type="Proteomes" id="UP000000768">
    <property type="component" value="Chromosome 1"/>
</dbReference>
<evidence type="ECO:0000313" key="2">
    <source>
        <dbReference type="Proteomes" id="UP000000768"/>
    </source>
</evidence>